<feature type="transmembrane region" description="Helical" evidence="1">
    <location>
        <begin position="6"/>
        <end position="27"/>
    </location>
</feature>
<keyword evidence="1" id="KW-0472">Membrane</keyword>
<dbReference type="EnsemblMetazoa" id="Aqu2.1.06212_001">
    <property type="protein sequence ID" value="Aqu2.1.06212_001"/>
    <property type="gene ID" value="Aqu2.1.06212"/>
</dbReference>
<dbReference type="AlphaFoldDB" id="A0A1X7SW54"/>
<evidence type="ECO:0000256" key="1">
    <source>
        <dbReference type="SAM" id="Phobius"/>
    </source>
</evidence>
<protein>
    <submittedName>
        <fullName evidence="2">Uncharacterized protein</fullName>
    </submittedName>
</protein>
<dbReference type="OrthoDB" id="1630758at2759"/>
<proteinExistence type="predicted"/>
<evidence type="ECO:0000313" key="2">
    <source>
        <dbReference type="EnsemblMetazoa" id="Aqu2.1.06212_001"/>
    </source>
</evidence>
<reference evidence="2" key="1">
    <citation type="submission" date="2017-05" db="UniProtKB">
        <authorList>
            <consortium name="EnsemblMetazoa"/>
        </authorList>
    </citation>
    <scope>IDENTIFICATION</scope>
</reference>
<keyword evidence="1" id="KW-1133">Transmembrane helix</keyword>
<sequence length="148" mass="17010">MKNLVYYILTSLGFNGIMLVHVLFMFVTALSTGISNEKYIVNVLFLGISEMMNRAHVMKNHFEQLINQYIPYKMYMKTAMEYRMQEIRNNDVYSQAELESRYVNLNVELVTGLTQDRNKETSYFTAPIVATFAVAAFSAFVAGKKLTS</sequence>
<organism evidence="2">
    <name type="scientific">Amphimedon queenslandica</name>
    <name type="common">Sponge</name>
    <dbReference type="NCBI Taxonomy" id="400682"/>
    <lineage>
        <taxon>Eukaryota</taxon>
        <taxon>Metazoa</taxon>
        <taxon>Porifera</taxon>
        <taxon>Demospongiae</taxon>
        <taxon>Heteroscleromorpha</taxon>
        <taxon>Haplosclerida</taxon>
        <taxon>Niphatidae</taxon>
        <taxon>Amphimedon</taxon>
    </lineage>
</organism>
<feature type="transmembrane region" description="Helical" evidence="1">
    <location>
        <begin position="123"/>
        <end position="142"/>
    </location>
</feature>
<keyword evidence="1" id="KW-0812">Transmembrane</keyword>
<name>A0A1X7SW54_AMPQE</name>
<accession>A0A1X7SW54</accession>
<dbReference type="InParanoid" id="A0A1X7SW54"/>